<keyword evidence="1" id="KW-0732">Signal</keyword>
<dbReference type="Proteomes" id="UP000076715">
    <property type="component" value="Unassembled WGS sequence"/>
</dbReference>
<evidence type="ECO:0000313" key="3">
    <source>
        <dbReference type="Proteomes" id="UP000076715"/>
    </source>
</evidence>
<comment type="caution">
    <text evidence="2">The sequence shown here is derived from an EMBL/GenBank/DDBJ whole genome shotgun (WGS) entry which is preliminary data.</text>
</comment>
<evidence type="ECO:0008006" key="4">
    <source>
        <dbReference type="Google" id="ProtNLM"/>
    </source>
</evidence>
<accession>A0A162CPM4</accession>
<name>A0A162CPM4_9FLAO</name>
<gene>
    <name evidence="2" type="ORF">AWE51_04785</name>
</gene>
<protein>
    <recommendedName>
        <fullName evidence="4">Auto-transporter adhesin head GIN domain-containing protein</fullName>
    </recommendedName>
</protein>
<evidence type="ECO:0000313" key="2">
    <source>
        <dbReference type="EMBL" id="KZS40274.1"/>
    </source>
</evidence>
<reference evidence="2 3" key="1">
    <citation type="submission" date="2016-01" db="EMBL/GenBank/DDBJ databases">
        <title>The draft genome sequence of Aquimarina sp. RZW4-3-2.</title>
        <authorList>
            <person name="Wang Y."/>
        </authorList>
    </citation>
    <scope>NUCLEOTIDE SEQUENCE [LARGE SCALE GENOMIC DNA]</scope>
    <source>
        <strain evidence="2 3">RZW4-3-2</strain>
    </source>
</reference>
<organism evidence="2 3">
    <name type="scientific">Aquimarina aggregata</name>
    <dbReference type="NCBI Taxonomy" id="1642818"/>
    <lineage>
        <taxon>Bacteria</taxon>
        <taxon>Pseudomonadati</taxon>
        <taxon>Bacteroidota</taxon>
        <taxon>Flavobacteriia</taxon>
        <taxon>Flavobacteriales</taxon>
        <taxon>Flavobacteriaceae</taxon>
        <taxon>Aquimarina</taxon>
    </lineage>
</organism>
<feature type="chain" id="PRO_5007833560" description="Auto-transporter adhesin head GIN domain-containing protein" evidence="1">
    <location>
        <begin position="22"/>
        <end position="110"/>
    </location>
</feature>
<evidence type="ECO:0000256" key="1">
    <source>
        <dbReference type="SAM" id="SignalP"/>
    </source>
</evidence>
<dbReference type="STRING" id="1642818.AWE51_04785"/>
<dbReference type="OrthoDB" id="1163682at2"/>
<keyword evidence="3" id="KW-1185">Reference proteome</keyword>
<feature type="signal peptide" evidence="1">
    <location>
        <begin position="1"/>
        <end position="21"/>
    </location>
</feature>
<dbReference type="EMBL" id="LQRT01000013">
    <property type="protein sequence ID" value="KZS40274.1"/>
    <property type="molecule type" value="Genomic_DNA"/>
</dbReference>
<dbReference type="RefSeq" id="WP_066313733.1">
    <property type="nucleotide sequence ID" value="NZ_LQRT01000013.1"/>
</dbReference>
<sequence length="110" mass="12326">MKKLNVLFLAIIIAVSSVAHANTNPSTTENVLTQEIKGLLKKPNFKITNELIADVILTINDENEIVVLSVDSESEVLENYIKGRLNYKKVHTSFSSDKVTFKLPVRLVEE</sequence>
<dbReference type="AlphaFoldDB" id="A0A162CPM4"/>
<proteinExistence type="predicted"/>